<dbReference type="HAMAP" id="MF_00134_B">
    <property type="entry name" value="IGPS_B"/>
    <property type="match status" value="1"/>
</dbReference>
<dbReference type="UniPathway" id="UPA00035">
    <property type="reaction ID" value="UER00043"/>
</dbReference>
<evidence type="ECO:0000256" key="1">
    <source>
        <dbReference type="ARBA" id="ARBA00001633"/>
    </source>
</evidence>
<comment type="catalytic activity">
    <reaction evidence="1 9">
        <text>1-(2-carboxyphenylamino)-1-deoxy-D-ribulose 5-phosphate + H(+) = (1S,2R)-1-C-(indol-3-yl)glycerol 3-phosphate + CO2 + H2O</text>
        <dbReference type="Rhea" id="RHEA:23476"/>
        <dbReference type="ChEBI" id="CHEBI:15377"/>
        <dbReference type="ChEBI" id="CHEBI:15378"/>
        <dbReference type="ChEBI" id="CHEBI:16526"/>
        <dbReference type="ChEBI" id="CHEBI:58613"/>
        <dbReference type="ChEBI" id="CHEBI:58866"/>
        <dbReference type="EC" id="4.1.1.48"/>
    </reaction>
</comment>
<dbReference type="InterPro" id="IPR001468">
    <property type="entry name" value="Indole-3-GlycerolPSynthase_CS"/>
</dbReference>
<dbReference type="Proteomes" id="UP000095209">
    <property type="component" value="Unassembled WGS sequence"/>
</dbReference>
<reference evidence="11 12" key="1">
    <citation type="submission" date="2016-08" db="EMBL/GenBank/DDBJ databases">
        <title>Genome of Bacillus solimangrovi GH2-4.</title>
        <authorList>
            <person name="Lim S."/>
            <person name="Kim B.-C."/>
        </authorList>
    </citation>
    <scope>NUCLEOTIDE SEQUENCE [LARGE SCALE GENOMIC DNA]</scope>
    <source>
        <strain evidence="11 12">GH2-4</strain>
    </source>
</reference>
<keyword evidence="8 9" id="KW-0456">Lyase</keyword>
<dbReference type="GO" id="GO:0004640">
    <property type="term" value="F:phosphoribosylanthranilate isomerase activity"/>
    <property type="evidence" value="ECO:0007669"/>
    <property type="project" value="TreeGrafter"/>
</dbReference>
<comment type="caution">
    <text evidence="11">The sequence shown here is derived from an EMBL/GenBank/DDBJ whole genome shotgun (WGS) entry which is preliminary data.</text>
</comment>
<evidence type="ECO:0000256" key="6">
    <source>
        <dbReference type="ARBA" id="ARBA00022822"/>
    </source>
</evidence>
<dbReference type="PANTHER" id="PTHR22854">
    <property type="entry name" value="TRYPTOPHAN BIOSYNTHESIS PROTEIN"/>
    <property type="match status" value="1"/>
</dbReference>
<keyword evidence="6 9" id="KW-0822">Tryptophan biosynthesis</keyword>
<dbReference type="AlphaFoldDB" id="A0A1E5LH96"/>
<sequence>MLDRIHETKKEEVARIKMPDMIEIPRYSFYEALKKPNRSLALIAEVKKASPSKGIIRENFHPEMIATAYREANADAISVLTDEMYFKGKREYLPIVKKKAERPVLRKDFIIDEIQIEESIRLGADAILLITEMIGAEKLEEFYHLASEKGLDCVVEVHDSQALESVLKRFTPKIVGINNRNLKTFETSLSHTESIAKLVPNESIFISESGIHSSEDLLRVKKAGAQGILIGEGFMRHDDVAGAVQSMFAGFEREHIR</sequence>
<accession>A0A1E5LH96</accession>
<evidence type="ECO:0000256" key="2">
    <source>
        <dbReference type="ARBA" id="ARBA00004696"/>
    </source>
</evidence>
<gene>
    <name evidence="9" type="primary">trpC</name>
    <name evidence="11" type="ORF">BFG57_00180</name>
</gene>
<dbReference type="Gene3D" id="3.20.20.70">
    <property type="entry name" value="Aldolase class I"/>
    <property type="match status" value="1"/>
</dbReference>
<dbReference type="InterPro" id="IPR013785">
    <property type="entry name" value="Aldolase_TIM"/>
</dbReference>
<evidence type="ECO:0000256" key="5">
    <source>
        <dbReference type="ARBA" id="ARBA00022793"/>
    </source>
</evidence>
<dbReference type="STRING" id="1305675.BFG57_00180"/>
<keyword evidence="4 9" id="KW-0028">Amino-acid biosynthesis</keyword>
<dbReference type="GO" id="GO:0004425">
    <property type="term" value="F:indole-3-glycerol-phosphate synthase activity"/>
    <property type="evidence" value="ECO:0007669"/>
    <property type="project" value="UniProtKB-UniRule"/>
</dbReference>
<dbReference type="PANTHER" id="PTHR22854:SF2">
    <property type="entry name" value="INDOLE-3-GLYCEROL-PHOSPHATE SYNTHASE"/>
    <property type="match status" value="1"/>
</dbReference>
<evidence type="ECO:0000256" key="8">
    <source>
        <dbReference type="ARBA" id="ARBA00023239"/>
    </source>
</evidence>
<keyword evidence="7 9" id="KW-0057">Aromatic amino acid biosynthesis</keyword>
<evidence type="ECO:0000313" key="11">
    <source>
        <dbReference type="EMBL" id="OEH93447.1"/>
    </source>
</evidence>
<comment type="pathway">
    <text evidence="2 9">Amino-acid biosynthesis; L-tryptophan biosynthesis; L-tryptophan from chorismate: step 4/5.</text>
</comment>
<protein>
    <recommendedName>
        <fullName evidence="9">Indole-3-glycerol phosphate synthase</fullName>
        <shortName evidence="9">IGPS</shortName>
        <ecNumber evidence="9">4.1.1.48</ecNumber>
    </recommendedName>
</protein>
<dbReference type="InterPro" id="IPR045186">
    <property type="entry name" value="Indole-3-glycerol_P_synth"/>
</dbReference>
<keyword evidence="5 9" id="KW-0210">Decarboxylase</keyword>
<evidence type="ECO:0000256" key="7">
    <source>
        <dbReference type="ARBA" id="ARBA00023141"/>
    </source>
</evidence>
<dbReference type="SUPFAM" id="SSF51366">
    <property type="entry name" value="Ribulose-phoshate binding barrel"/>
    <property type="match status" value="1"/>
</dbReference>
<evidence type="ECO:0000256" key="3">
    <source>
        <dbReference type="ARBA" id="ARBA00008737"/>
    </source>
</evidence>
<dbReference type="OrthoDB" id="9804217at2"/>
<name>A0A1E5LH96_9BACI</name>
<evidence type="ECO:0000256" key="4">
    <source>
        <dbReference type="ARBA" id="ARBA00022605"/>
    </source>
</evidence>
<dbReference type="NCBIfam" id="NF001377">
    <property type="entry name" value="PRK00278.2-4"/>
    <property type="match status" value="1"/>
</dbReference>
<dbReference type="EC" id="4.1.1.48" evidence="9"/>
<keyword evidence="12" id="KW-1185">Reference proteome</keyword>
<evidence type="ECO:0000259" key="10">
    <source>
        <dbReference type="Pfam" id="PF00218"/>
    </source>
</evidence>
<dbReference type="RefSeq" id="WP_069716350.1">
    <property type="nucleotide sequence ID" value="NZ_MJEH01000011.1"/>
</dbReference>
<dbReference type="InterPro" id="IPR011060">
    <property type="entry name" value="RibuloseP-bd_barrel"/>
</dbReference>
<evidence type="ECO:0000313" key="12">
    <source>
        <dbReference type="Proteomes" id="UP000095209"/>
    </source>
</evidence>
<dbReference type="NCBIfam" id="NF001375">
    <property type="entry name" value="PRK00278.2-2"/>
    <property type="match status" value="1"/>
</dbReference>
<comment type="similarity">
    <text evidence="3 9">Belongs to the TrpC family.</text>
</comment>
<feature type="domain" description="Indole-3-glycerol phosphate synthase" evidence="10">
    <location>
        <begin position="3"/>
        <end position="246"/>
    </location>
</feature>
<proteinExistence type="inferred from homology"/>
<dbReference type="InterPro" id="IPR013798">
    <property type="entry name" value="Indole-3-glycerol_P_synth_dom"/>
</dbReference>
<dbReference type="EMBL" id="MJEH01000011">
    <property type="protein sequence ID" value="OEH93447.1"/>
    <property type="molecule type" value="Genomic_DNA"/>
</dbReference>
<organism evidence="11 12">
    <name type="scientific">Bacillus solimangrovi</name>
    <dbReference type="NCBI Taxonomy" id="1305675"/>
    <lineage>
        <taxon>Bacteria</taxon>
        <taxon>Bacillati</taxon>
        <taxon>Bacillota</taxon>
        <taxon>Bacilli</taxon>
        <taxon>Bacillales</taxon>
        <taxon>Bacillaceae</taxon>
        <taxon>Bacillus</taxon>
    </lineage>
</organism>
<dbReference type="GO" id="GO:0000162">
    <property type="term" value="P:L-tryptophan biosynthetic process"/>
    <property type="evidence" value="ECO:0007669"/>
    <property type="project" value="UniProtKB-UniRule"/>
</dbReference>
<dbReference type="CDD" id="cd00331">
    <property type="entry name" value="IGPS"/>
    <property type="match status" value="1"/>
</dbReference>
<dbReference type="FunFam" id="3.20.20.70:FF:000024">
    <property type="entry name" value="Indole-3-glycerol phosphate synthase"/>
    <property type="match status" value="1"/>
</dbReference>
<dbReference type="PROSITE" id="PS00614">
    <property type="entry name" value="IGPS"/>
    <property type="match status" value="1"/>
</dbReference>
<evidence type="ECO:0000256" key="9">
    <source>
        <dbReference type="HAMAP-Rule" id="MF_00134"/>
    </source>
</evidence>
<dbReference type="Pfam" id="PF00218">
    <property type="entry name" value="IGPS"/>
    <property type="match status" value="1"/>
</dbReference>